<evidence type="ECO:0000256" key="11">
    <source>
        <dbReference type="ARBA" id="ARBA00042420"/>
    </source>
</evidence>
<dbReference type="EMBL" id="JAWDGP010000881">
    <property type="protein sequence ID" value="KAK3796445.1"/>
    <property type="molecule type" value="Genomic_DNA"/>
</dbReference>
<dbReference type="GO" id="GO:0005829">
    <property type="term" value="C:cytosol"/>
    <property type="evidence" value="ECO:0007669"/>
    <property type="project" value="TreeGrafter"/>
</dbReference>
<feature type="region of interest" description="Disordered" evidence="13">
    <location>
        <begin position="75"/>
        <end position="111"/>
    </location>
</feature>
<dbReference type="EC" id="3.4.19.12" evidence="3"/>
<comment type="similarity">
    <text evidence="2">Belongs to the peptidase C19 family.</text>
</comment>
<feature type="compositionally biased region" description="Polar residues" evidence="13">
    <location>
        <begin position="493"/>
        <end position="519"/>
    </location>
</feature>
<evidence type="ECO:0000256" key="8">
    <source>
        <dbReference type="ARBA" id="ARBA00039432"/>
    </source>
</evidence>
<dbReference type="Gene3D" id="3.90.70.10">
    <property type="entry name" value="Cysteine proteinases"/>
    <property type="match status" value="1"/>
</dbReference>
<organism evidence="15 16">
    <name type="scientific">Elysia crispata</name>
    <name type="common">lettuce slug</name>
    <dbReference type="NCBI Taxonomy" id="231223"/>
    <lineage>
        <taxon>Eukaryota</taxon>
        <taxon>Metazoa</taxon>
        <taxon>Spiralia</taxon>
        <taxon>Lophotrochozoa</taxon>
        <taxon>Mollusca</taxon>
        <taxon>Gastropoda</taxon>
        <taxon>Heterobranchia</taxon>
        <taxon>Euthyneura</taxon>
        <taxon>Panpulmonata</taxon>
        <taxon>Sacoglossa</taxon>
        <taxon>Placobranchoidea</taxon>
        <taxon>Plakobranchidae</taxon>
        <taxon>Elysia</taxon>
    </lineage>
</organism>
<feature type="compositionally biased region" description="Low complexity" evidence="13">
    <location>
        <begin position="75"/>
        <end position="87"/>
    </location>
</feature>
<evidence type="ECO:0000313" key="16">
    <source>
        <dbReference type="Proteomes" id="UP001283361"/>
    </source>
</evidence>
<proteinExistence type="inferred from homology"/>
<feature type="region of interest" description="Disordered" evidence="13">
    <location>
        <begin position="481"/>
        <end position="552"/>
    </location>
</feature>
<feature type="compositionally biased region" description="Basic residues" evidence="13">
    <location>
        <begin position="998"/>
        <end position="1015"/>
    </location>
</feature>
<dbReference type="FunFam" id="3.90.70.10:FF:000119">
    <property type="entry name" value="Ubiquitin specific peptidase 36"/>
    <property type="match status" value="1"/>
</dbReference>
<evidence type="ECO:0000256" key="3">
    <source>
        <dbReference type="ARBA" id="ARBA00012759"/>
    </source>
</evidence>
<dbReference type="PROSITE" id="PS00972">
    <property type="entry name" value="USP_1"/>
    <property type="match status" value="1"/>
</dbReference>
<keyword evidence="6" id="KW-0378">Hydrolase</keyword>
<evidence type="ECO:0000256" key="7">
    <source>
        <dbReference type="ARBA" id="ARBA00022807"/>
    </source>
</evidence>
<dbReference type="GO" id="GO:0006508">
    <property type="term" value="P:proteolysis"/>
    <property type="evidence" value="ECO:0007669"/>
    <property type="project" value="UniProtKB-KW"/>
</dbReference>
<dbReference type="PANTHER" id="PTHR24006:SF758">
    <property type="entry name" value="UBIQUITIN CARBOXYL-TERMINAL HYDROLASE 36"/>
    <property type="match status" value="1"/>
</dbReference>
<feature type="compositionally biased region" description="Polar residues" evidence="13">
    <location>
        <begin position="940"/>
        <end position="953"/>
    </location>
</feature>
<dbReference type="GO" id="GO:0005634">
    <property type="term" value="C:nucleus"/>
    <property type="evidence" value="ECO:0007669"/>
    <property type="project" value="TreeGrafter"/>
</dbReference>
<dbReference type="InterPro" id="IPR018200">
    <property type="entry name" value="USP_CS"/>
</dbReference>
<evidence type="ECO:0000256" key="9">
    <source>
        <dbReference type="ARBA" id="ARBA00041300"/>
    </source>
</evidence>
<keyword evidence="16" id="KW-1185">Reference proteome</keyword>
<feature type="compositionally biased region" description="Polar residues" evidence="13">
    <location>
        <begin position="682"/>
        <end position="694"/>
    </location>
</feature>
<evidence type="ECO:0000256" key="10">
    <source>
        <dbReference type="ARBA" id="ARBA00042154"/>
    </source>
</evidence>
<dbReference type="GO" id="GO:0016579">
    <property type="term" value="P:protein deubiquitination"/>
    <property type="evidence" value="ECO:0007669"/>
    <property type="project" value="InterPro"/>
</dbReference>
<gene>
    <name evidence="15" type="ORF">RRG08_009223</name>
</gene>
<dbReference type="Pfam" id="PF00443">
    <property type="entry name" value="UCH"/>
    <property type="match status" value="1"/>
</dbReference>
<dbReference type="InterPro" id="IPR028889">
    <property type="entry name" value="USP"/>
</dbReference>
<feature type="compositionally biased region" description="Basic and acidic residues" evidence="13">
    <location>
        <begin position="968"/>
        <end position="989"/>
    </location>
</feature>
<feature type="compositionally biased region" description="Basic and acidic residues" evidence="13">
    <location>
        <begin position="1098"/>
        <end position="1113"/>
    </location>
</feature>
<name>A0AAE1AYJ3_9GAST</name>
<dbReference type="InterPro" id="IPR038765">
    <property type="entry name" value="Papain-like_cys_pep_sf"/>
</dbReference>
<dbReference type="InterPro" id="IPR050164">
    <property type="entry name" value="Peptidase_C19"/>
</dbReference>
<evidence type="ECO:0000256" key="2">
    <source>
        <dbReference type="ARBA" id="ARBA00009085"/>
    </source>
</evidence>
<comment type="caution">
    <text evidence="15">The sequence shown here is derived from an EMBL/GenBank/DDBJ whole genome shotgun (WGS) entry which is preliminary data.</text>
</comment>
<evidence type="ECO:0000259" key="14">
    <source>
        <dbReference type="PROSITE" id="PS50235"/>
    </source>
</evidence>
<keyword evidence="4" id="KW-0645">Protease</keyword>
<evidence type="ECO:0000256" key="13">
    <source>
        <dbReference type="SAM" id="MobiDB-lite"/>
    </source>
</evidence>
<protein>
    <recommendedName>
        <fullName evidence="8">Ubiquitin carboxyl-terminal hydrolase 36</fullName>
        <ecNumber evidence="3">3.4.19.12</ecNumber>
    </recommendedName>
    <alternativeName>
        <fullName evidence="11">Deubiquitinating enzyme 36</fullName>
    </alternativeName>
    <alternativeName>
        <fullName evidence="10">Protein scrawny</fullName>
    </alternativeName>
    <alternativeName>
        <fullName evidence="9">Ubiquitin thioesterase 36</fullName>
    </alternativeName>
    <alternativeName>
        <fullName evidence="12">Ubiquitin-specific-processing protease 36</fullName>
    </alternativeName>
</protein>
<dbReference type="CDD" id="cd02661">
    <property type="entry name" value="Peptidase_C19E"/>
    <property type="match status" value="1"/>
</dbReference>
<feature type="domain" description="USP" evidence="14">
    <location>
        <begin position="134"/>
        <end position="437"/>
    </location>
</feature>
<feature type="compositionally biased region" description="Polar residues" evidence="13">
    <location>
        <begin position="801"/>
        <end position="846"/>
    </location>
</feature>
<dbReference type="PANTHER" id="PTHR24006">
    <property type="entry name" value="UBIQUITIN CARBOXYL-TERMINAL HYDROLASE"/>
    <property type="match status" value="1"/>
</dbReference>
<feature type="compositionally biased region" description="Basic residues" evidence="13">
    <location>
        <begin position="955"/>
        <end position="967"/>
    </location>
</feature>
<feature type="compositionally biased region" description="Polar residues" evidence="13">
    <location>
        <begin position="592"/>
        <end position="626"/>
    </location>
</feature>
<dbReference type="SUPFAM" id="SSF54001">
    <property type="entry name" value="Cysteine proteinases"/>
    <property type="match status" value="1"/>
</dbReference>
<feature type="compositionally biased region" description="Polar residues" evidence="13">
    <location>
        <begin position="534"/>
        <end position="550"/>
    </location>
</feature>
<accession>A0AAE1AYJ3</accession>
<comment type="catalytic activity">
    <reaction evidence="1">
        <text>Thiol-dependent hydrolysis of ester, thioester, amide, peptide and isopeptide bonds formed by the C-terminal Gly of ubiquitin (a 76-residue protein attached to proteins as an intracellular targeting signal).</text>
        <dbReference type="EC" id="3.4.19.12"/>
    </reaction>
</comment>
<keyword evidence="7" id="KW-0788">Thiol protease</keyword>
<dbReference type="PROSITE" id="PS00973">
    <property type="entry name" value="USP_2"/>
    <property type="match status" value="1"/>
</dbReference>
<sequence length="1295" mass="143932">MPESPGNIEEIHNSLKASLNRGNKQQDLDKDVVAASKRVLLEHISFEPASAPYTMQLDQLRAKYISLNAGTATAASTSVGNSSNGGSEMLPTQHGSVSVPSSPGGGDSLPQPRVILYPEERVKMEWLRQGRIGAGLVNMGNTCFFNSTLQCLTYTAPLVNYCLSNDHKQKCTKNGFCMMCEIQNHIRTSLECGGKSLKPHSILQKLRCIAKHMKWGRQEDAHEFLRFVVDHLQQACLNGHAKLDRFSKETTVINQIFGGYLQSQVICLRCQARSNTFDPFMDLSLDIKGVNTVEEALLKFIKPETLDMDNAYKCPKCKHKVRAQKRFTIYKAPNVLTLQLNRFDFNRHLSGKINRFIRYTEKINIRNFMSQRQGEPILYHLYGVLVHSGLSSEHGHYYSFVKSPSKIWYCMNDSVVHQAGNNAVFSADAYVLFYARINKSVGSENKNASSVASSANHTNKVLNSQNKASFIGPVIPNHLKQPSPQLVNGLHGTPSSEQSTPVKRQNPTMLPRTLQTSNGLRPGSGLINPITPARTPQATASSTLPGSHNRISFPILTPQQKRQQLQQQGNGQNQLYQTSEDEKHIVLQIKHGNSTTMEKSPNGKSETVHKGSNGSAAQFTMKCSESPSKHGGLVPYYDDDDSESDSDIRKSSVSIENKNGSKKSARETQSPKVLTPSGESGGSIQTIKGSSSENHLPWERDNGDASKKLLPGHSQKIFPPNPKKSAGLTPKAAATVSPSFARSLSSSPLPKSAEDRKWLLSRQNSASPSCPASASALSSGKAGLIAPLELPVVTTSASHPSSGSVIKTSNGTWHVQPQDTGAPSPRGSCSSANSVNSTTEWTLQSKGKSDHSYLGASKSENGENCKKKLLDIFKSQNHKTKSPVHQINGEKVKSVFNDNKKTFLDSQSLLASLHHHNAGAASPTLANPETPVDISDRQGLLSSPLSSQTSECSRNSKKHKKQKHRHKEEKDERGKRTTADANGWDEHTRCSSQDSSDRRKKKHKHKKEKKRRRKQSSSDSDSDRDERQKQNKKRQYSRLSSSSDSDERNNNSDLKRKKFRGQEDDSDGYEWVEVTKESSSSKHKGSNDRAPIQAWNHHVTDDVAPQKDSESSKIKTTWDGSRHSKVAAGLHGSSYSLGSHVLSWDGGKNHLDKELQAERAASKRHWSDEYNQEIDAGKVKKVKKHKYDSDFHSDNQFQKYHQYQTDMAKEKHRDHNYHQHFDHHNHNSCATWLFEMSREGDTKNYPTFEKGSKPMEVDQGEKNSNLNTGCADDYCVMNPQLKPVFILSFHPLRTI</sequence>
<feature type="region of interest" description="Disordered" evidence="13">
    <location>
        <begin position="592"/>
        <end position="733"/>
    </location>
</feature>
<evidence type="ECO:0000256" key="5">
    <source>
        <dbReference type="ARBA" id="ARBA00022786"/>
    </source>
</evidence>
<feature type="region of interest" description="Disordered" evidence="13">
    <location>
        <begin position="801"/>
        <end position="860"/>
    </location>
</feature>
<reference evidence="15" key="1">
    <citation type="journal article" date="2023" name="G3 (Bethesda)">
        <title>A reference genome for the long-term kleptoplast-retaining sea slug Elysia crispata morphotype clarki.</title>
        <authorList>
            <person name="Eastman K.E."/>
            <person name="Pendleton A.L."/>
            <person name="Shaikh M.A."/>
            <person name="Suttiyut T."/>
            <person name="Ogas R."/>
            <person name="Tomko P."/>
            <person name="Gavelis G."/>
            <person name="Widhalm J.R."/>
            <person name="Wisecaver J.H."/>
        </authorList>
    </citation>
    <scope>NUCLEOTIDE SEQUENCE</scope>
    <source>
        <strain evidence="15">ECLA1</strain>
    </source>
</reference>
<dbReference type="PROSITE" id="PS50235">
    <property type="entry name" value="USP_3"/>
    <property type="match status" value="1"/>
</dbReference>
<dbReference type="InterPro" id="IPR001394">
    <property type="entry name" value="Peptidase_C19_UCH"/>
</dbReference>
<feature type="region of interest" description="Disordered" evidence="13">
    <location>
        <begin position="920"/>
        <end position="1117"/>
    </location>
</feature>
<feature type="compositionally biased region" description="Basic and acidic residues" evidence="13">
    <location>
        <begin position="1045"/>
        <end position="1054"/>
    </location>
</feature>
<evidence type="ECO:0000256" key="4">
    <source>
        <dbReference type="ARBA" id="ARBA00022670"/>
    </source>
</evidence>
<dbReference type="Proteomes" id="UP001283361">
    <property type="component" value="Unassembled WGS sequence"/>
</dbReference>
<evidence type="ECO:0000256" key="1">
    <source>
        <dbReference type="ARBA" id="ARBA00000707"/>
    </source>
</evidence>
<dbReference type="GO" id="GO:0004843">
    <property type="term" value="F:cysteine-type deubiquitinase activity"/>
    <property type="evidence" value="ECO:0007669"/>
    <property type="project" value="UniProtKB-EC"/>
</dbReference>
<evidence type="ECO:0000256" key="12">
    <source>
        <dbReference type="ARBA" id="ARBA00043009"/>
    </source>
</evidence>
<feature type="compositionally biased region" description="Basic and acidic residues" evidence="13">
    <location>
        <begin position="696"/>
        <end position="707"/>
    </location>
</feature>
<evidence type="ECO:0000256" key="6">
    <source>
        <dbReference type="ARBA" id="ARBA00022801"/>
    </source>
</evidence>
<keyword evidence="5" id="KW-0833">Ubl conjugation pathway</keyword>
<evidence type="ECO:0000313" key="15">
    <source>
        <dbReference type="EMBL" id="KAK3796445.1"/>
    </source>
</evidence>